<dbReference type="GO" id="GO:0005694">
    <property type="term" value="C:chromosome"/>
    <property type="evidence" value="ECO:0007669"/>
    <property type="project" value="TreeGrafter"/>
</dbReference>
<evidence type="ECO:0000256" key="7">
    <source>
        <dbReference type="ARBA" id="ARBA00022840"/>
    </source>
</evidence>
<dbReference type="InterPro" id="IPR027417">
    <property type="entry name" value="P-loop_NTPase"/>
</dbReference>
<dbReference type="SMART" id="SM00487">
    <property type="entry name" value="DEXDc"/>
    <property type="match status" value="1"/>
</dbReference>
<dbReference type="InterPro" id="IPR004589">
    <property type="entry name" value="DNA_helicase_ATP-dep_RecQ"/>
</dbReference>
<evidence type="ECO:0000256" key="11">
    <source>
        <dbReference type="ARBA" id="ARBA00034617"/>
    </source>
</evidence>
<evidence type="ECO:0000256" key="1">
    <source>
        <dbReference type="ARBA" id="ARBA00004123"/>
    </source>
</evidence>
<gene>
    <name evidence="17" type="ORF">OSB1V03_LOCUS3479</name>
</gene>
<dbReference type="PANTHER" id="PTHR13710">
    <property type="entry name" value="DNA HELICASE RECQ FAMILY MEMBER"/>
    <property type="match status" value="1"/>
</dbReference>
<organism evidence="17">
    <name type="scientific">Medioppia subpectinata</name>
    <dbReference type="NCBI Taxonomy" id="1979941"/>
    <lineage>
        <taxon>Eukaryota</taxon>
        <taxon>Metazoa</taxon>
        <taxon>Ecdysozoa</taxon>
        <taxon>Arthropoda</taxon>
        <taxon>Chelicerata</taxon>
        <taxon>Arachnida</taxon>
        <taxon>Acari</taxon>
        <taxon>Acariformes</taxon>
        <taxon>Sarcoptiformes</taxon>
        <taxon>Oribatida</taxon>
        <taxon>Brachypylina</taxon>
        <taxon>Oppioidea</taxon>
        <taxon>Oppiidae</taxon>
        <taxon>Medioppia</taxon>
    </lineage>
</organism>
<dbReference type="Proteomes" id="UP000759131">
    <property type="component" value="Unassembled WGS sequence"/>
</dbReference>
<evidence type="ECO:0000256" key="13">
    <source>
        <dbReference type="RuleBase" id="RU364117"/>
    </source>
</evidence>
<evidence type="ECO:0000256" key="10">
    <source>
        <dbReference type="ARBA" id="ARBA00023242"/>
    </source>
</evidence>
<dbReference type="GO" id="GO:0003677">
    <property type="term" value="F:DNA binding"/>
    <property type="evidence" value="ECO:0007669"/>
    <property type="project" value="UniProtKB-KW"/>
</dbReference>
<keyword evidence="10 13" id="KW-0539">Nucleus</keyword>
<keyword evidence="3" id="KW-0479">Metal-binding</keyword>
<evidence type="ECO:0000256" key="8">
    <source>
        <dbReference type="ARBA" id="ARBA00023125"/>
    </source>
</evidence>
<evidence type="ECO:0000256" key="5">
    <source>
        <dbReference type="ARBA" id="ARBA00022801"/>
    </source>
</evidence>
<dbReference type="GO" id="GO:0046872">
    <property type="term" value="F:metal ion binding"/>
    <property type="evidence" value="ECO:0007669"/>
    <property type="project" value="UniProtKB-KW"/>
</dbReference>
<sequence length="736" mass="83681">MNKMGKKRKTITDFFSTDLAKQKSMNANKRVAKRTQLDVNEVLFVKEVTKCVDKSYKEVISLSDSQESVDKSLPTDSPQNVVKTAEDQKPPETPEEALKRVFGFDSFRSSLQEYAIKCVITGRKDVFVSMPTGAGKSLCYQLPAICDVNKLTIVVSPLIALITNQISALKKLRINAETINSHLTANEQKRIRSDLMSQRVGIKLLYITPEMAATQGFAMIVEHLYKSDQLSRVAIDEAHCVSQWGHDFRPDYLKLCRLKERYPNVVWIALTATASEKVVADIIKLLKLREPVSKFISPNFRQNLFYDIVFKQMIKEPIVDLKQFVLDEIGPKDLPPPKTDMFCSAKTLVQKPIVNNSDVGIIYCRTRAACDEIADSLSRFGVRTMAYHAGLTAHQRRECQEKWMTGAVKCIAATVSFGMGVDKAEVRFVVHWNLPQSLTGYYQESGRAGRDGKDSKCRIYYSTEDRNTISFLIKQDSEKKLTQSCSTSRASNDETDETMKRFEKMIKYCESDSQCRHSLLLSEFVGDDSVVKTGCKTSCDVCTHPKRVKRSADEFRNFMLNKGLKTKIESKDTEPDFGLPKHDVPQHVGKDDKPDKEFSMTDLIRKEFKRRNKTTSSNSSQDSRYMGFRSATDVIEPTNDRIKDVDLKTRHDFVNHLKLDITGHYNRVGVLNGIQLNDSHITRIAAEFELNVYKTKTSKISYRSTVAQFIRELNKSSQQSQVHSYIQTFIDSQNNG</sequence>
<dbReference type="InterPro" id="IPR014001">
    <property type="entry name" value="Helicase_ATP-bd"/>
</dbReference>
<dbReference type="NCBIfam" id="TIGR00614">
    <property type="entry name" value="recQ_fam"/>
    <property type="match status" value="1"/>
</dbReference>
<evidence type="ECO:0000259" key="15">
    <source>
        <dbReference type="PROSITE" id="PS51192"/>
    </source>
</evidence>
<reference evidence="17" key="1">
    <citation type="submission" date="2020-11" db="EMBL/GenBank/DDBJ databases">
        <authorList>
            <person name="Tran Van P."/>
        </authorList>
    </citation>
    <scope>NUCLEOTIDE SEQUENCE</scope>
</reference>
<proteinExistence type="inferred from homology"/>
<dbReference type="InterPro" id="IPR011545">
    <property type="entry name" value="DEAD/DEAH_box_helicase_dom"/>
</dbReference>
<comment type="catalytic activity">
    <reaction evidence="11 13">
        <text>Couples ATP hydrolysis with the unwinding of duplex DNA by translocating in the 3'-5' direction.</text>
        <dbReference type="EC" id="5.6.2.4"/>
    </reaction>
</comment>
<dbReference type="GO" id="GO:0009378">
    <property type="term" value="F:four-way junction helicase activity"/>
    <property type="evidence" value="ECO:0007669"/>
    <property type="project" value="TreeGrafter"/>
</dbReference>
<evidence type="ECO:0000256" key="3">
    <source>
        <dbReference type="ARBA" id="ARBA00022723"/>
    </source>
</evidence>
<evidence type="ECO:0000313" key="18">
    <source>
        <dbReference type="Proteomes" id="UP000759131"/>
    </source>
</evidence>
<keyword evidence="4 13" id="KW-0547">Nucleotide-binding</keyword>
<dbReference type="AlphaFoldDB" id="A0A7R9PWL2"/>
<dbReference type="PROSITE" id="PS51194">
    <property type="entry name" value="HELICASE_CTER"/>
    <property type="match status" value="1"/>
</dbReference>
<evidence type="ECO:0000256" key="4">
    <source>
        <dbReference type="ARBA" id="ARBA00022741"/>
    </source>
</evidence>
<keyword evidence="8" id="KW-0238">DNA-binding</keyword>
<dbReference type="Pfam" id="PF00270">
    <property type="entry name" value="DEAD"/>
    <property type="match status" value="1"/>
</dbReference>
<evidence type="ECO:0000256" key="9">
    <source>
        <dbReference type="ARBA" id="ARBA00023235"/>
    </source>
</evidence>
<dbReference type="CDD" id="cd18794">
    <property type="entry name" value="SF2_C_RecQ"/>
    <property type="match status" value="1"/>
</dbReference>
<dbReference type="CDD" id="cd17920">
    <property type="entry name" value="DEXHc_RecQ"/>
    <property type="match status" value="1"/>
</dbReference>
<protein>
    <recommendedName>
        <fullName evidence="13">ATP-dependent DNA helicase</fullName>
        <ecNumber evidence="13">5.6.2.4</ecNumber>
    </recommendedName>
</protein>
<dbReference type="PROSITE" id="PS51192">
    <property type="entry name" value="HELICASE_ATP_BIND_1"/>
    <property type="match status" value="1"/>
</dbReference>
<dbReference type="GO" id="GO:0016787">
    <property type="term" value="F:hydrolase activity"/>
    <property type="evidence" value="ECO:0007669"/>
    <property type="project" value="UniProtKB-KW"/>
</dbReference>
<keyword evidence="6 13" id="KW-0347">Helicase</keyword>
<dbReference type="GO" id="GO:0000724">
    <property type="term" value="P:double-strand break repair via homologous recombination"/>
    <property type="evidence" value="ECO:0007669"/>
    <property type="project" value="TreeGrafter"/>
</dbReference>
<comment type="similarity">
    <text evidence="2 13">Belongs to the helicase family. RecQ subfamily.</text>
</comment>
<dbReference type="GO" id="GO:0005524">
    <property type="term" value="F:ATP binding"/>
    <property type="evidence" value="ECO:0007669"/>
    <property type="project" value="UniProtKB-KW"/>
</dbReference>
<evidence type="ECO:0000256" key="14">
    <source>
        <dbReference type="SAM" id="MobiDB-lite"/>
    </source>
</evidence>
<feature type="domain" description="Helicase ATP-binding" evidence="15">
    <location>
        <begin position="117"/>
        <end position="292"/>
    </location>
</feature>
<keyword evidence="18" id="KW-1185">Reference proteome</keyword>
<dbReference type="PANTHER" id="PTHR13710:SF152">
    <property type="entry name" value="ATP-DEPENDENT DNA HELICASE Q5"/>
    <property type="match status" value="1"/>
</dbReference>
<dbReference type="InterPro" id="IPR032284">
    <property type="entry name" value="RecQ_Zn-bd"/>
</dbReference>
<accession>A0A7R9PWL2</accession>
<name>A0A7R9PWL2_9ACAR</name>
<evidence type="ECO:0000256" key="6">
    <source>
        <dbReference type="ARBA" id="ARBA00022806"/>
    </source>
</evidence>
<dbReference type="EC" id="5.6.2.4" evidence="13"/>
<dbReference type="EMBL" id="CAJPIZ010001416">
    <property type="protein sequence ID" value="CAG2103448.1"/>
    <property type="molecule type" value="Genomic_DNA"/>
</dbReference>
<feature type="domain" description="Helicase C-terminal" evidence="16">
    <location>
        <begin position="348"/>
        <end position="493"/>
    </location>
</feature>
<dbReference type="EMBL" id="OC855991">
    <property type="protein sequence ID" value="CAD7623018.1"/>
    <property type="molecule type" value="Genomic_DNA"/>
</dbReference>
<keyword evidence="7 13" id="KW-0067">ATP-binding</keyword>
<dbReference type="OrthoDB" id="10261556at2759"/>
<keyword evidence="5 13" id="KW-0378">Hydrolase</keyword>
<evidence type="ECO:0000256" key="2">
    <source>
        <dbReference type="ARBA" id="ARBA00005446"/>
    </source>
</evidence>
<feature type="region of interest" description="Disordered" evidence="14">
    <location>
        <begin position="67"/>
        <end position="93"/>
    </location>
</feature>
<dbReference type="GO" id="GO:0043138">
    <property type="term" value="F:3'-5' DNA helicase activity"/>
    <property type="evidence" value="ECO:0007669"/>
    <property type="project" value="UniProtKB-EC"/>
</dbReference>
<dbReference type="SMART" id="SM00490">
    <property type="entry name" value="HELICc"/>
    <property type="match status" value="1"/>
</dbReference>
<dbReference type="Gene3D" id="3.40.50.300">
    <property type="entry name" value="P-loop containing nucleotide triphosphate hydrolases"/>
    <property type="match status" value="2"/>
</dbReference>
<dbReference type="SUPFAM" id="SSF52540">
    <property type="entry name" value="P-loop containing nucleoside triphosphate hydrolases"/>
    <property type="match status" value="1"/>
</dbReference>
<evidence type="ECO:0000256" key="12">
    <source>
        <dbReference type="ARBA" id="ARBA00049360"/>
    </source>
</evidence>
<evidence type="ECO:0000259" key="16">
    <source>
        <dbReference type="PROSITE" id="PS51194"/>
    </source>
</evidence>
<dbReference type="Pfam" id="PF16124">
    <property type="entry name" value="RecQ_Zn_bind"/>
    <property type="match status" value="1"/>
</dbReference>
<comment type="subcellular location">
    <subcellularLocation>
        <location evidence="1 13">Nucleus</location>
    </subcellularLocation>
</comment>
<dbReference type="GO" id="GO:0005634">
    <property type="term" value="C:nucleus"/>
    <property type="evidence" value="ECO:0007669"/>
    <property type="project" value="UniProtKB-SubCell"/>
</dbReference>
<dbReference type="Pfam" id="PF00271">
    <property type="entry name" value="Helicase_C"/>
    <property type="match status" value="1"/>
</dbReference>
<dbReference type="InterPro" id="IPR001650">
    <property type="entry name" value="Helicase_C-like"/>
</dbReference>
<comment type="catalytic activity">
    <reaction evidence="12 13">
        <text>ATP + H2O = ADP + phosphate + H(+)</text>
        <dbReference type="Rhea" id="RHEA:13065"/>
        <dbReference type="ChEBI" id="CHEBI:15377"/>
        <dbReference type="ChEBI" id="CHEBI:15378"/>
        <dbReference type="ChEBI" id="CHEBI:30616"/>
        <dbReference type="ChEBI" id="CHEBI:43474"/>
        <dbReference type="ChEBI" id="CHEBI:456216"/>
    </reaction>
</comment>
<evidence type="ECO:0000313" key="17">
    <source>
        <dbReference type="EMBL" id="CAD7623018.1"/>
    </source>
</evidence>
<dbReference type="FunFam" id="3.40.50.300:FF:000444">
    <property type="entry name" value="ATP-dependent DNA helicase"/>
    <property type="match status" value="1"/>
</dbReference>
<dbReference type="GO" id="GO:0005737">
    <property type="term" value="C:cytoplasm"/>
    <property type="evidence" value="ECO:0007669"/>
    <property type="project" value="TreeGrafter"/>
</dbReference>
<feature type="compositionally biased region" description="Basic and acidic residues" evidence="14">
    <location>
        <begin position="84"/>
        <end position="93"/>
    </location>
</feature>
<feature type="region of interest" description="Disordered" evidence="14">
    <location>
        <begin position="571"/>
        <end position="596"/>
    </location>
</feature>
<keyword evidence="9" id="KW-0413">Isomerase</keyword>